<evidence type="ECO:0008006" key="2">
    <source>
        <dbReference type="Google" id="ProtNLM"/>
    </source>
</evidence>
<dbReference type="SUPFAM" id="SSF52540">
    <property type="entry name" value="P-loop containing nucleoside triphosphate hydrolases"/>
    <property type="match status" value="1"/>
</dbReference>
<protein>
    <recommendedName>
        <fullName evidence="2">ATPase AAA-type core domain-containing protein</fullName>
    </recommendedName>
</protein>
<dbReference type="InterPro" id="IPR027417">
    <property type="entry name" value="P-loop_NTPase"/>
</dbReference>
<evidence type="ECO:0000313" key="1">
    <source>
        <dbReference type="EMBL" id="SVB17588.1"/>
    </source>
</evidence>
<name>A0A382BUU2_9ZZZZ</name>
<dbReference type="AlphaFoldDB" id="A0A382BUU2"/>
<reference evidence="1" key="1">
    <citation type="submission" date="2018-05" db="EMBL/GenBank/DDBJ databases">
        <authorList>
            <person name="Lanie J.A."/>
            <person name="Ng W.-L."/>
            <person name="Kazmierczak K.M."/>
            <person name="Andrzejewski T.M."/>
            <person name="Davidsen T.M."/>
            <person name="Wayne K.J."/>
            <person name="Tettelin H."/>
            <person name="Glass J.I."/>
            <person name="Rusch D."/>
            <person name="Podicherti R."/>
            <person name="Tsui H.-C.T."/>
            <person name="Winkler M.E."/>
        </authorList>
    </citation>
    <scope>NUCLEOTIDE SEQUENCE</scope>
</reference>
<sequence>MKKYIKIEEGNYRNKDQSGKIFPILKDYQKFAGKKGGFVTVDVSEMDGYEGLEKVRINVPDLASIQIVAEADFIRFKDEIREGDSTDLNTKDESEEKAIARIQARFEILNEMVEAVATKKVRAMIVSGPPGIGKSYGVETTLEKFSTFDDIAGSKRKFEVVKGAMSAIGLYKKLYDHQEGGHVVCFDDCDAILYDDLSLNLLKAALDTGRKRYLHWNTESNALRNEGVPNSFEFNGGVIFITNVKFDNVKSKKLRNHLEALQSRCHYLDLTIDSMRDRMLRIKQICGAGMLEGYKMPAQVQKELVTFIFDNKQFLREISLRMVLKIADLWKMAPDRYKELATQTCMKPDAGLYRGKTDGTSDSS</sequence>
<dbReference type="Gene3D" id="3.40.50.300">
    <property type="entry name" value="P-loop containing nucleotide triphosphate hydrolases"/>
    <property type="match status" value="1"/>
</dbReference>
<organism evidence="1">
    <name type="scientific">marine metagenome</name>
    <dbReference type="NCBI Taxonomy" id="408172"/>
    <lineage>
        <taxon>unclassified sequences</taxon>
        <taxon>metagenomes</taxon>
        <taxon>ecological metagenomes</taxon>
    </lineage>
</organism>
<feature type="non-terminal residue" evidence="1">
    <location>
        <position position="364"/>
    </location>
</feature>
<proteinExistence type="predicted"/>
<gene>
    <name evidence="1" type="ORF">METZ01_LOCUS170442</name>
</gene>
<dbReference type="EMBL" id="UINC01031477">
    <property type="protein sequence ID" value="SVB17588.1"/>
    <property type="molecule type" value="Genomic_DNA"/>
</dbReference>
<accession>A0A382BUU2</accession>